<name>K1S413_9ZZZZ</name>
<feature type="transmembrane region" description="Helical" evidence="1">
    <location>
        <begin position="16"/>
        <end position="35"/>
    </location>
</feature>
<protein>
    <recommendedName>
        <fullName evidence="3">Signal peptidase I</fullName>
    </recommendedName>
</protein>
<keyword evidence="1" id="KW-0472">Membrane</keyword>
<evidence type="ECO:0000313" key="2">
    <source>
        <dbReference type="EMBL" id="EKC48445.1"/>
    </source>
</evidence>
<reference evidence="2" key="1">
    <citation type="journal article" date="2013" name="Environ. Microbiol.">
        <title>Microbiota from the distal guts of lean and obese adolescents exhibit partial functional redundancy besides clear differences in community structure.</title>
        <authorList>
            <person name="Ferrer M."/>
            <person name="Ruiz A."/>
            <person name="Lanza F."/>
            <person name="Haange S.B."/>
            <person name="Oberbach A."/>
            <person name="Till H."/>
            <person name="Bargiela R."/>
            <person name="Campoy C."/>
            <person name="Segura M.T."/>
            <person name="Richter M."/>
            <person name="von Bergen M."/>
            <person name="Seifert J."/>
            <person name="Suarez A."/>
        </authorList>
    </citation>
    <scope>NUCLEOTIDE SEQUENCE</scope>
</reference>
<proteinExistence type="predicted"/>
<feature type="transmembrane region" description="Helical" evidence="1">
    <location>
        <begin position="70"/>
        <end position="89"/>
    </location>
</feature>
<accession>K1S413</accession>
<dbReference type="AlphaFoldDB" id="K1S413"/>
<keyword evidence="1" id="KW-1133">Transmembrane helix</keyword>
<dbReference type="InterPro" id="IPR043739">
    <property type="entry name" value="DUF5684"/>
</dbReference>
<evidence type="ECO:0000256" key="1">
    <source>
        <dbReference type="SAM" id="Phobius"/>
    </source>
</evidence>
<keyword evidence="1" id="KW-0812">Transmembrane</keyword>
<gene>
    <name evidence="2" type="ORF">OBE_15183</name>
</gene>
<dbReference type="EMBL" id="AJWZ01010440">
    <property type="protein sequence ID" value="EKC48445.1"/>
    <property type="molecule type" value="Genomic_DNA"/>
</dbReference>
<feature type="transmembrane region" description="Helical" evidence="1">
    <location>
        <begin position="101"/>
        <end position="119"/>
    </location>
</feature>
<sequence>MFVYYSTSYSTSGLESISSGTIIATLAVAIVSIIAQWKIFTKAGKPGWAAIIPFYNMYTLFEVAGMNGWMFLLMLLPIVNIVIMIMLYVNLAKSFGKSTGFAVGLIFLNFIFMLILGFGSDQYVGNKNA</sequence>
<comment type="caution">
    <text evidence="2">The sequence shown here is derived from an EMBL/GenBank/DDBJ whole genome shotgun (WGS) entry which is preliminary data.</text>
</comment>
<organism evidence="2">
    <name type="scientific">human gut metagenome</name>
    <dbReference type="NCBI Taxonomy" id="408170"/>
    <lineage>
        <taxon>unclassified sequences</taxon>
        <taxon>metagenomes</taxon>
        <taxon>organismal metagenomes</taxon>
    </lineage>
</organism>
<evidence type="ECO:0008006" key="3">
    <source>
        <dbReference type="Google" id="ProtNLM"/>
    </source>
</evidence>
<dbReference type="Pfam" id="PF18936">
    <property type="entry name" value="DUF5684"/>
    <property type="match status" value="1"/>
</dbReference>